<evidence type="ECO:0000313" key="4">
    <source>
        <dbReference type="EnsemblProtists" id="EOD14939"/>
    </source>
</evidence>
<accession>A0A0D3IUK4</accession>
<dbReference type="PaxDb" id="2903-EOD14939"/>
<dbReference type="Pfam" id="PF05118">
    <property type="entry name" value="Asp_Arg_Hydrox"/>
    <property type="match status" value="1"/>
</dbReference>
<sequence>MTIVAAEASNERGDENRLAVAYSDGVREEWPISADEAERWRLPASMAVPGQSGSYLFRNLTARPFWDERSGGLAAFCYALEEAHSEMRQEAMRLLRASLLGEAGGSDSECDEEPPAWASAHGEGLVGSGVWQKVHLWTGRTRHADGCAALPRTAELLERFGDAVVMRDSPGRAFLSLMLPGTRVLPHAGPTNHRLRVHLPLVLPRSDAGGEAPCLVVGGEAREWALGRALVFDDSFTHEVRFPQGRAEPGPEQAAGGECAEEGRWEALLARLRLLLVVDVWHPEARAAGGPFHAAGGHEASHIGGASVTTSAGKRRRLSPDHPSAARLETRGEM</sequence>
<dbReference type="InterPro" id="IPR027443">
    <property type="entry name" value="IPNS-like_sf"/>
</dbReference>
<organism evidence="4 5">
    <name type="scientific">Emiliania huxleyi (strain CCMP1516)</name>
    <dbReference type="NCBI Taxonomy" id="280463"/>
    <lineage>
        <taxon>Eukaryota</taxon>
        <taxon>Haptista</taxon>
        <taxon>Haptophyta</taxon>
        <taxon>Prymnesiophyceae</taxon>
        <taxon>Isochrysidales</taxon>
        <taxon>Noelaerhabdaceae</taxon>
        <taxon>Emiliania</taxon>
    </lineage>
</organism>
<dbReference type="EnsemblProtists" id="EOD14939">
    <property type="protein sequence ID" value="EOD14939"/>
    <property type="gene ID" value="EMIHUDRAFT_350470"/>
</dbReference>
<dbReference type="SUPFAM" id="SSF51197">
    <property type="entry name" value="Clavaminate synthase-like"/>
    <property type="match status" value="1"/>
</dbReference>
<evidence type="ECO:0000256" key="1">
    <source>
        <dbReference type="ARBA" id="ARBA00007730"/>
    </source>
</evidence>
<name>A0A0D3IUK4_EMIH1</name>
<dbReference type="STRING" id="2903.R1E1X2"/>
<reference evidence="5" key="1">
    <citation type="journal article" date="2013" name="Nature">
        <title>Pan genome of the phytoplankton Emiliania underpins its global distribution.</title>
        <authorList>
            <person name="Read B.A."/>
            <person name="Kegel J."/>
            <person name="Klute M.J."/>
            <person name="Kuo A."/>
            <person name="Lefebvre S.C."/>
            <person name="Maumus F."/>
            <person name="Mayer C."/>
            <person name="Miller J."/>
            <person name="Monier A."/>
            <person name="Salamov A."/>
            <person name="Young J."/>
            <person name="Aguilar M."/>
            <person name="Claverie J.M."/>
            <person name="Frickenhaus S."/>
            <person name="Gonzalez K."/>
            <person name="Herman E.K."/>
            <person name="Lin Y.C."/>
            <person name="Napier J."/>
            <person name="Ogata H."/>
            <person name="Sarno A.F."/>
            <person name="Shmutz J."/>
            <person name="Schroeder D."/>
            <person name="de Vargas C."/>
            <person name="Verret F."/>
            <person name="von Dassow P."/>
            <person name="Valentin K."/>
            <person name="Van de Peer Y."/>
            <person name="Wheeler G."/>
            <person name="Dacks J.B."/>
            <person name="Delwiche C.F."/>
            <person name="Dyhrman S.T."/>
            <person name="Glockner G."/>
            <person name="John U."/>
            <person name="Richards T."/>
            <person name="Worden A.Z."/>
            <person name="Zhang X."/>
            <person name="Grigoriev I.V."/>
            <person name="Allen A.E."/>
            <person name="Bidle K."/>
            <person name="Borodovsky M."/>
            <person name="Bowler C."/>
            <person name="Brownlee C."/>
            <person name="Cock J.M."/>
            <person name="Elias M."/>
            <person name="Gladyshev V.N."/>
            <person name="Groth M."/>
            <person name="Guda C."/>
            <person name="Hadaegh A."/>
            <person name="Iglesias-Rodriguez M.D."/>
            <person name="Jenkins J."/>
            <person name="Jones B.M."/>
            <person name="Lawson T."/>
            <person name="Leese F."/>
            <person name="Lindquist E."/>
            <person name="Lobanov A."/>
            <person name="Lomsadze A."/>
            <person name="Malik S.B."/>
            <person name="Marsh M.E."/>
            <person name="Mackinder L."/>
            <person name="Mock T."/>
            <person name="Mueller-Roeber B."/>
            <person name="Pagarete A."/>
            <person name="Parker M."/>
            <person name="Probert I."/>
            <person name="Quesneville H."/>
            <person name="Raines C."/>
            <person name="Rensing S.A."/>
            <person name="Riano-Pachon D.M."/>
            <person name="Richier S."/>
            <person name="Rokitta S."/>
            <person name="Shiraiwa Y."/>
            <person name="Soanes D.M."/>
            <person name="van der Giezen M."/>
            <person name="Wahlund T.M."/>
            <person name="Williams B."/>
            <person name="Wilson W."/>
            <person name="Wolfe G."/>
            <person name="Wurch L.L."/>
        </authorList>
    </citation>
    <scope>NUCLEOTIDE SEQUENCE</scope>
</reference>
<dbReference type="Gene3D" id="2.60.120.330">
    <property type="entry name" value="B-lactam Antibiotic, Isopenicillin N Synthase, Chain"/>
    <property type="match status" value="1"/>
</dbReference>
<dbReference type="GO" id="GO:0062101">
    <property type="term" value="F:peptidyl-aspartic acid 3-dioxygenase activity"/>
    <property type="evidence" value="ECO:0007669"/>
    <property type="project" value="InterPro"/>
</dbReference>
<dbReference type="PANTHER" id="PTHR12366:SF32">
    <property type="entry name" value="ASPARTATE BETA-HYDROXYLASE ISOFORM X1"/>
    <property type="match status" value="1"/>
</dbReference>
<comment type="similarity">
    <text evidence="1">Belongs to the aspartyl/asparaginyl beta-hydroxylase family.</text>
</comment>
<dbReference type="PANTHER" id="PTHR12366">
    <property type="entry name" value="ASPARTYL/ASPARAGINYL BETA-HYDROXYLASE"/>
    <property type="match status" value="1"/>
</dbReference>
<evidence type="ECO:0000313" key="5">
    <source>
        <dbReference type="Proteomes" id="UP000013827"/>
    </source>
</evidence>
<evidence type="ECO:0000259" key="3">
    <source>
        <dbReference type="Pfam" id="PF05118"/>
    </source>
</evidence>
<dbReference type="eggNOG" id="KOG3696">
    <property type="taxonomic scope" value="Eukaryota"/>
</dbReference>
<dbReference type="Proteomes" id="UP000013827">
    <property type="component" value="Unassembled WGS sequence"/>
</dbReference>
<dbReference type="RefSeq" id="XP_005767368.1">
    <property type="nucleotide sequence ID" value="XM_005767311.1"/>
</dbReference>
<dbReference type="InterPro" id="IPR039038">
    <property type="entry name" value="ASPH"/>
</dbReference>
<dbReference type="GeneID" id="17260784"/>
<feature type="domain" description="Aspartyl/asparaginy/proline hydroxylase" evidence="3">
    <location>
        <begin position="85"/>
        <end position="241"/>
    </location>
</feature>
<dbReference type="KEGG" id="ehx:EMIHUDRAFT_350470"/>
<dbReference type="GO" id="GO:0005783">
    <property type="term" value="C:endoplasmic reticulum"/>
    <property type="evidence" value="ECO:0007669"/>
    <property type="project" value="TreeGrafter"/>
</dbReference>
<dbReference type="AlphaFoldDB" id="A0A0D3IUK4"/>
<proteinExistence type="inferred from homology"/>
<protein>
    <recommendedName>
        <fullName evidence="3">Aspartyl/asparaginy/proline hydroxylase domain-containing protein</fullName>
    </recommendedName>
</protein>
<dbReference type="InterPro" id="IPR007803">
    <property type="entry name" value="Asp/Arg/Pro-Hydrxlase"/>
</dbReference>
<evidence type="ECO:0000256" key="2">
    <source>
        <dbReference type="SAM" id="MobiDB-lite"/>
    </source>
</evidence>
<feature type="region of interest" description="Disordered" evidence="2">
    <location>
        <begin position="292"/>
        <end position="334"/>
    </location>
</feature>
<reference evidence="4" key="2">
    <citation type="submission" date="2024-10" db="UniProtKB">
        <authorList>
            <consortium name="EnsemblProtists"/>
        </authorList>
    </citation>
    <scope>IDENTIFICATION</scope>
</reference>
<dbReference type="HOGENOM" id="CLU_832702_0_0_1"/>
<keyword evidence="5" id="KW-1185">Reference proteome</keyword>